<organism evidence="2">
    <name type="scientific">Nicotiana tabacum</name>
    <name type="common">Common tobacco</name>
    <dbReference type="NCBI Taxonomy" id="4097"/>
    <lineage>
        <taxon>Eukaryota</taxon>
        <taxon>Viridiplantae</taxon>
        <taxon>Streptophyta</taxon>
        <taxon>Embryophyta</taxon>
        <taxon>Tracheophyta</taxon>
        <taxon>Spermatophyta</taxon>
        <taxon>Magnoliopsida</taxon>
        <taxon>eudicotyledons</taxon>
        <taxon>Gunneridae</taxon>
        <taxon>Pentapetalae</taxon>
        <taxon>asterids</taxon>
        <taxon>lamiids</taxon>
        <taxon>Solanales</taxon>
        <taxon>Solanaceae</taxon>
        <taxon>Nicotianoideae</taxon>
        <taxon>Nicotianeae</taxon>
        <taxon>Nicotiana</taxon>
    </lineage>
</organism>
<dbReference type="InterPro" id="IPR043502">
    <property type="entry name" value="DNA/RNA_pol_sf"/>
</dbReference>
<dbReference type="PANTHER" id="PTHR31635">
    <property type="entry name" value="REVERSE TRANSCRIPTASE DOMAIN-CONTAINING PROTEIN-RELATED"/>
    <property type="match status" value="1"/>
</dbReference>
<dbReference type="AlphaFoldDB" id="A0A1S3Z7U9"/>
<dbReference type="PANTHER" id="PTHR31635:SF196">
    <property type="entry name" value="REVERSE TRANSCRIPTASE DOMAIN-CONTAINING PROTEIN-RELATED"/>
    <property type="match status" value="1"/>
</dbReference>
<dbReference type="Pfam" id="PF00078">
    <property type="entry name" value="RVT_1"/>
    <property type="match status" value="1"/>
</dbReference>
<name>A0A1S3Z7U9_TOBAC</name>
<dbReference type="RefSeq" id="XP_016460478.1">
    <property type="nucleotide sequence ID" value="XM_016604992.1"/>
</dbReference>
<accession>A0A1S3Z7U9</accession>
<evidence type="ECO:0000313" key="2">
    <source>
        <dbReference type="RefSeq" id="XP_016460478.1"/>
    </source>
</evidence>
<sequence>MGNRHFKYFNMWSMDPDFKDKVAESWNKEINGTKMYQIVGKVNRLKRVLKQLNRTKFSNIEGKEEQAKKDLEECQQHTQQNPLNQGLIEREQQLASRYRRNKKASDQFLRKKSKVQWLKQSDKNNKYFHSYMKERRNANRILSIKAKGNRVTNVEEIVEVFVEFYSNLLGSTTDKREHVYSPLVREGKIVTEGQRQFLTEEFTEKEVKQALWKIDGEKAPGPDGYRSKFFKDSWEITGKALKEAALEFFESGKLLKTMNRTVSQLKTILPDIISENQIAFVAGRTIIQNILICQDLVRLYKRKAATKSCLIKIDLKKAYDSIECEFVEEMLHALNFPMKFIRWIMEYISTPQYTVAINGGFYGNIKGKRGLRQGDPISPLLFVIYMEYFSRIMKHVTQMEGFRFHTKCRSLQLNHL</sequence>
<dbReference type="PaxDb" id="4097-A0A1S3Z7U9"/>
<dbReference type="InterPro" id="IPR000477">
    <property type="entry name" value="RT_dom"/>
</dbReference>
<dbReference type="KEGG" id="nta:107783960"/>
<protein>
    <recommendedName>
        <fullName evidence="1">Reverse transcriptase domain-containing protein</fullName>
    </recommendedName>
</protein>
<dbReference type="SUPFAM" id="SSF56672">
    <property type="entry name" value="DNA/RNA polymerases"/>
    <property type="match status" value="1"/>
</dbReference>
<reference evidence="2" key="1">
    <citation type="submission" date="2025-08" db="UniProtKB">
        <authorList>
            <consortium name="RefSeq"/>
        </authorList>
    </citation>
    <scope>IDENTIFICATION</scope>
</reference>
<feature type="domain" description="Reverse transcriptase" evidence="1">
    <location>
        <begin position="255"/>
        <end position="395"/>
    </location>
</feature>
<proteinExistence type="predicted"/>
<dbReference type="STRING" id="4097.A0A1S3Z7U9"/>
<dbReference type="OrthoDB" id="1303235at2759"/>
<evidence type="ECO:0000259" key="1">
    <source>
        <dbReference type="Pfam" id="PF00078"/>
    </source>
</evidence>
<gene>
    <name evidence="2" type="primary">LOC107783960</name>
</gene>